<keyword evidence="1" id="KW-0812">Transmembrane</keyword>
<evidence type="ECO:0000313" key="3">
    <source>
        <dbReference type="Proteomes" id="UP000184315"/>
    </source>
</evidence>
<feature type="transmembrane region" description="Helical" evidence="1">
    <location>
        <begin position="7"/>
        <end position="30"/>
    </location>
</feature>
<sequence>MAFFRQYIAPLIVVLIFLFALFVVSARIFLPEDMMAPAPISTILGSPILTQSSVNNPRV</sequence>
<keyword evidence="1" id="KW-0472">Membrane</keyword>
<reference evidence="3" key="1">
    <citation type="submission" date="2015-10" db="EMBL/GenBank/DDBJ databases">
        <authorList>
            <person name="Regsiter A."/>
            <person name="william w."/>
        </authorList>
    </citation>
    <scope>NUCLEOTIDE SEQUENCE [LARGE SCALE GENOMIC DNA]</scope>
</reference>
<accession>A0A1J1LLX7</accession>
<dbReference type="Proteomes" id="UP000184315">
    <property type="component" value="Unassembled WGS sequence"/>
</dbReference>
<dbReference type="EMBL" id="CZDF01000158">
    <property type="protein sequence ID" value="CUR33520.1"/>
    <property type="molecule type" value="Genomic_DNA"/>
</dbReference>
<dbReference type="STRING" id="671072.PL9214520059"/>
<dbReference type="AlphaFoldDB" id="A0A1J1LLX7"/>
<name>A0A1J1LLX7_9CYAN</name>
<dbReference type="RefSeq" id="WP_072720153.1">
    <property type="nucleotide sequence ID" value="NZ_LN889803.1"/>
</dbReference>
<keyword evidence="3" id="KW-1185">Reference proteome</keyword>
<gene>
    <name evidence="2" type="ORF">PL9214520059</name>
</gene>
<proteinExistence type="predicted"/>
<evidence type="ECO:0000256" key="1">
    <source>
        <dbReference type="SAM" id="Phobius"/>
    </source>
</evidence>
<organism evidence="2 3">
    <name type="scientific">Planktothrix tepida PCC 9214</name>
    <dbReference type="NCBI Taxonomy" id="671072"/>
    <lineage>
        <taxon>Bacteria</taxon>
        <taxon>Bacillati</taxon>
        <taxon>Cyanobacteriota</taxon>
        <taxon>Cyanophyceae</taxon>
        <taxon>Oscillatoriophycideae</taxon>
        <taxon>Oscillatoriales</taxon>
        <taxon>Microcoleaceae</taxon>
        <taxon>Planktothrix</taxon>
    </lineage>
</organism>
<protein>
    <submittedName>
        <fullName evidence="2">Uncharacterized protein</fullName>
    </submittedName>
</protein>
<dbReference type="OrthoDB" id="517874at2"/>
<evidence type="ECO:0000313" key="2">
    <source>
        <dbReference type="EMBL" id="CUR33520.1"/>
    </source>
</evidence>
<keyword evidence="1" id="KW-1133">Transmembrane helix</keyword>